<dbReference type="EMBL" id="CAJNON010001021">
    <property type="protein sequence ID" value="CAF1417736.1"/>
    <property type="molecule type" value="Genomic_DNA"/>
</dbReference>
<name>A0A815MFX6_9BILA</name>
<dbReference type="Gene3D" id="3.10.20.90">
    <property type="entry name" value="Phosphatidylinositol 3-kinase Catalytic Subunit, Chain A, domain 1"/>
    <property type="match status" value="1"/>
</dbReference>
<dbReference type="Proteomes" id="UP000663881">
    <property type="component" value="Unassembled WGS sequence"/>
</dbReference>
<evidence type="ECO:0000313" key="3">
    <source>
        <dbReference type="Proteomes" id="UP000663891"/>
    </source>
</evidence>
<protein>
    <submittedName>
        <fullName evidence="1">Uncharacterized protein</fullName>
    </submittedName>
</protein>
<proteinExistence type="predicted"/>
<accession>A0A815MFX6</accession>
<dbReference type="EMBL" id="CAJOAY010002592">
    <property type="protein sequence ID" value="CAF3964594.1"/>
    <property type="molecule type" value="Genomic_DNA"/>
</dbReference>
<dbReference type="Proteomes" id="UP000663891">
    <property type="component" value="Unassembled WGS sequence"/>
</dbReference>
<evidence type="ECO:0000313" key="1">
    <source>
        <dbReference type="EMBL" id="CAF1417736.1"/>
    </source>
</evidence>
<reference evidence="1" key="1">
    <citation type="submission" date="2021-02" db="EMBL/GenBank/DDBJ databases">
        <authorList>
            <person name="Nowell W R."/>
        </authorList>
    </citation>
    <scope>NUCLEOTIDE SEQUENCE</scope>
</reference>
<dbReference type="SUPFAM" id="SSF54277">
    <property type="entry name" value="CAD &amp; PB1 domains"/>
    <property type="match status" value="1"/>
</dbReference>
<dbReference type="OrthoDB" id="441278at2759"/>
<sequence>MNDNLKFVDLLTNYLQGQFTLQYIDEDNDRITFSSSNELQLTLKNMSSNISSNKPNFFNQCQRIELCKLIEAHVPTYIRTEKFNDILNQLKTGKLINEKNLLEQFHTLITSDDQKKINEFMISMGFIGSNGTLTDLIKSNKNLMLSIYLITFN</sequence>
<dbReference type="AlphaFoldDB" id="A0A815MFX6"/>
<evidence type="ECO:0000313" key="2">
    <source>
        <dbReference type="EMBL" id="CAF3964594.1"/>
    </source>
</evidence>
<comment type="caution">
    <text evidence="1">The sequence shown here is derived from an EMBL/GenBank/DDBJ whole genome shotgun (WGS) entry which is preliminary data.</text>
</comment>
<gene>
    <name evidence="2" type="ORF">OKA104_LOCUS27735</name>
    <name evidence="1" type="ORF">VCS650_LOCUS37523</name>
</gene>
<organism evidence="1 3">
    <name type="scientific">Adineta steineri</name>
    <dbReference type="NCBI Taxonomy" id="433720"/>
    <lineage>
        <taxon>Eukaryota</taxon>
        <taxon>Metazoa</taxon>
        <taxon>Spiralia</taxon>
        <taxon>Gnathifera</taxon>
        <taxon>Rotifera</taxon>
        <taxon>Eurotatoria</taxon>
        <taxon>Bdelloidea</taxon>
        <taxon>Adinetida</taxon>
        <taxon>Adinetidae</taxon>
        <taxon>Adineta</taxon>
    </lineage>
</organism>